<accession>A0AA40LWV2</accession>
<feature type="compositionally biased region" description="Low complexity" evidence="2">
    <location>
        <begin position="310"/>
        <end position="321"/>
    </location>
</feature>
<evidence type="ECO:0000256" key="1">
    <source>
        <dbReference type="ARBA" id="ARBA00005350"/>
    </source>
</evidence>
<dbReference type="Pfam" id="PF03803">
    <property type="entry name" value="Scramblase"/>
    <property type="match status" value="1"/>
</dbReference>
<feature type="region of interest" description="Disordered" evidence="2">
    <location>
        <begin position="310"/>
        <end position="333"/>
    </location>
</feature>
<dbReference type="AlphaFoldDB" id="A0AA40LWV2"/>
<comment type="caution">
    <text evidence="3">The sequence shown here is derived from an EMBL/GenBank/DDBJ whole genome shotgun (WGS) entry which is preliminary data.</text>
</comment>
<protein>
    <recommendedName>
        <fullName evidence="5">Phospholipid scramblase</fullName>
    </recommendedName>
</protein>
<keyword evidence="4" id="KW-1185">Reference proteome</keyword>
<dbReference type="GO" id="GO:0017128">
    <property type="term" value="F:phospholipid scramblase activity"/>
    <property type="evidence" value="ECO:0007669"/>
    <property type="project" value="InterPro"/>
</dbReference>
<evidence type="ECO:0008006" key="5">
    <source>
        <dbReference type="Google" id="ProtNLM"/>
    </source>
</evidence>
<evidence type="ECO:0000313" key="4">
    <source>
        <dbReference type="Proteomes" id="UP001177744"/>
    </source>
</evidence>
<gene>
    <name evidence="3" type="ORF">QTO34_000343</name>
</gene>
<dbReference type="Proteomes" id="UP001177744">
    <property type="component" value="Unassembled WGS sequence"/>
</dbReference>
<evidence type="ECO:0000256" key="2">
    <source>
        <dbReference type="SAM" id="MobiDB-lite"/>
    </source>
</evidence>
<reference evidence="3" key="1">
    <citation type="submission" date="2023-06" db="EMBL/GenBank/DDBJ databases">
        <title>Reference genome for the Northern bat (Eptesicus nilssonii), a most northern bat species.</title>
        <authorList>
            <person name="Laine V.N."/>
            <person name="Pulliainen A.T."/>
            <person name="Lilley T.M."/>
        </authorList>
    </citation>
    <scope>NUCLEOTIDE SEQUENCE</scope>
    <source>
        <strain evidence="3">BLF_Eptnil</strain>
        <tissue evidence="3">Kidney</tissue>
    </source>
</reference>
<dbReference type="EMBL" id="JAULJE010000001">
    <property type="protein sequence ID" value="KAK1346487.1"/>
    <property type="molecule type" value="Genomic_DNA"/>
</dbReference>
<evidence type="ECO:0000313" key="3">
    <source>
        <dbReference type="EMBL" id="KAK1346487.1"/>
    </source>
</evidence>
<organism evidence="3 4">
    <name type="scientific">Cnephaeus nilssonii</name>
    <name type="common">Northern bat</name>
    <name type="synonym">Eptesicus nilssonii</name>
    <dbReference type="NCBI Taxonomy" id="3371016"/>
    <lineage>
        <taxon>Eukaryota</taxon>
        <taxon>Metazoa</taxon>
        <taxon>Chordata</taxon>
        <taxon>Craniata</taxon>
        <taxon>Vertebrata</taxon>
        <taxon>Euteleostomi</taxon>
        <taxon>Mammalia</taxon>
        <taxon>Eutheria</taxon>
        <taxon>Laurasiatheria</taxon>
        <taxon>Chiroptera</taxon>
        <taxon>Yangochiroptera</taxon>
        <taxon>Vespertilionidae</taxon>
        <taxon>Cnephaeus</taxon>
    </lineage>
</organism>
<name>A0AA40LWV2_CNENI</name>
<proteinExistence type="inferred from homology"/>
<sequence>MDQHCQHNPNSTANFLELSLRHCSRIPSLDTPQGPKDTASSARSLEPAPARPAPDETSNRYELCSGAGQPLVQVAEESNFCALLCFRAHHPLRVSLVDSGDREVEVHLPPGTTIAYVLQTWHPFLPKLSIEDADRHMILRVVGPCWTCGCSTDTNFEVKTPDDVCGGVGRLLQEALTDADDFGLQFPLGLDLRVKAVLLGATFLIDYIEKALGHLPSPVRRHLRRQPLSSIYTTEDRQGCLRAWGHGAPSLPYSPGLLHLWPPHKAHTQRQDCWKAKAGTPPVSGPAQSSTAACVGPLPTPLKPLLRLGQSPQPPSSAQASVWAGPPGSDQASAVAWAGPPNSTPALLKPLPTHPQPLGAKARRPGVARGDLGPQLLRDYELKDGSTVTIRHHHWPCAADLASLPPQVLHSRCQSPAQENGEKGAFHKLANAKIFLSDCLVCDSCATTEEGVQVSQQNTKDFFHVLNLNKKEP</sequence>
<dbReference type="PANTHER" id="PTHR23248:SF37">
    <property type="entry name" value="PHOSPHOLIPID SCRAMBLASE 3"/>
    <property type="match status" value="1"/>
</dbReference>
<dbReference type="GO" id="GO:0005886">
    <property type="term" value="C:plasma membrane"/>
    <property type="evidence" value="ECO:0007669"/>
    <property type="project" value="TreeGrafter"/>
</dbReference>
<dbReference type="PANTHER" id="PTHR23248">
    <property type="entry name" value="PHOSPHOLIPID SCRAMBLASE-RELATED"/>
    <property type="match status" value="1"/>
</dbReference>
<feature type="region of interest" description="Disordered" evidence="2">
    <location>
        <begin position="26"/>
        <end position="59"/>
    </location>
</feature>
<comment type="similarity">
    <text evidence="1">Belongs to the phospholipid scramblase family.</text>
</comment>
<dbReference type="InterPro" id="IPR005552">
    <property type="entry name" value="Scramblase"/>
</dbReference>